<proteinExistence type="predicted"/>
<keyword evidence="3" id="KW-1185">Reference proteome</keyword>
<dbReference type="Proteomes" id="UP000016934">
    <property type="component" value="Unassembled WGS sequence"/>
</dbReference>
<evidence type="ECO:0000313" key="3">
    <source>
        <dbReference type="Proteomes" id="UP000016934"/>
    </source>
</evidence>
<evidence type="ECO:0000256" key="1">
    <source>
        <dbReference type="SAM" id="Phobius"/>
    </source>
</evidence>
<dbReference type="RefSeq" id="XP_007695843.1">
    <property type="nucleotide sequence ID" value="XM_007697653.1"/>
</dbReference>
<dbReference type="EMBL" id="KB445638">
    <property type="protein sequence ID" value="EMD68159.1"/>
    <property type="molecule type" value="Genomic_DNA"/>
</dbReference>
<sequence>MSLQSSKSSYQLPSRLVLLLYCTVLLYILLVKACYSMLQLFKLTANLSLDKTK</sequence>
<keyword evidence="1" id="KW-0472">Membrane</keyword>
<keyword evidence="1" id="KW-1133">Transmembrane helix</keyword>
<name>M2RNF6_COCSN</name>
<feature type="transmembrane region" description="Helical" evidence="1">
    <location>
        <begin position="16"/>
        <end position="38"/>
    </location>
</feature>
<keyword evidence="1" id="KW-0812">Transmembrane</keyword>
<organism evidence="2 3">
    <name type="scientific">Cochliobolus sativus (strain ND90Pr / ATCC 201652)</name>
    <name type="common">Common root rot and spot blotch fungus</name>
    <name type="synonym">Bipolaris sorokiniana</name>
    <dbReference type="NCBI Taxonomy" id="665912"/>
    <lineage>
        <taxon>Eukaryota</taxon>
        <taxon>Fungi</taxon>
        <taxon>Dikarya</taxon>
        <taxon>Ascomycota</taxon>
        <taxon>Pezizomycotina</taxon>
        <taxon>Dothideomycetes</taxon>
        <taxon>Pleosporomycetidae</taxon>
        <taxon>Pleosporales</taxon>
        <taxon>Pleosporineae</taxon>
        <taxon>Pleosporaceae</taxon>
        <taxon>Bipolaris</taxon>
    </lineage>
</organism>
<dbReference type="HOGENOM" id="CLU_3068539_0_0_1"/>
<accession>M2RNF6</accession>
<reference evidence="3" key="2">
    <citation type="journal article" date="2013" name="PLoS Genet.">
        <title>Comparative genome structure, secondary metabolite, and effector coding capacity across Cochliobolus pathogens.</title>
        <authorList>
            <person name="Condon B.J."/>
            <person name="Leng Y."/>
            <person name="Wu D."/>
            <person name="Bushley K.E."/>
            <person name="Ohm R.A."/>
            <person name="Otillar R."/>
            <person name="Martin J."/>
            <person name="Schackwitz W."/>
            <person name="Grimwood J."/>
            <person name="MohdZainudin N."/>
            <person name="Xue C."/>
            <person name="Wang R."/>
            <person name="Manning V.A."/>
            <person name="Dhillon B."/>
            <person name="Tu Z.J."/>
            <person name="Steffenson B.J."/>
            <person name="Salamov A."/>
            <person name="Sun H."/>
            <person name="Lowry S."/>
            <person name="LaButti K."/>
            <person name="Han J."/>
            <person name="Copeland A."/>
            <person name="Lindquist E."/>
            <person name="Barry K."/>
            <person name="Schmutz J."/>
            <person name="Baker S.E."/>
            <person name="Ciuffetti L.M."/>
            <person name="Grigoriev I.V."/>
            <person name="Zhong S."/>
            <person name="Turgeon B.G."/>
        </authorList>
    </citation>
    <scope>NUCLEOTIDE SEQUENCE [LARGE SCALE GENOMIC DNA]</scope>
    <source>
        <strain evidence="3">ND90Pr / ATCC 201652</strain>
    </source>
</reference>
<dbReference type="GeneID" id="19135584"/>
<dbReference type="AlphaFoldDB" id="M2RNF6"/>
<dbReference type="KEGG" id="bsc:COCSADRAFT_269584"/>
<evidence type="ECO:0000313" key="2">
    <source>
        <dbReference type="EMBL" id="EMD68159.1"/>
    </source>
</evidence>
<reference evidence="2 3" key="1">
    <citation type="journal article" date="2012" name="PLoS Pathog.">
        <title>Diverse lifestyles and strategies of plant pathogenesis encoded in the genomes of eighteen Dothideomycetes fungi.</title>
        <authorList>
            <person name="Ohm R.A."/>
            <person name="Feau N."/>
            <person name="Henrissat B."/>
            <person name="Schoch C.L."/>
            <person name="Horwitz B.A."/>
            <person name="Barry K.W."/>
            <person name="Condon B.J."/>
            <person name="Copeland A.C."/>
            <person name="Dhillon B."/>
            <person name="Glaser F."/>
            <person name="Hesse C.N."/>
            <person name="Kosti I."/>
            <person name="LaButti K."/>
            <person name="Lindquist E.A."/>
            <person name="Lucas S."/>
            <person name="Salamov A.A."/>
            <person name="Bradshaw R.E."/>
            <person name="Ciuffetti L."/>
            <person name="Hamelin R.C."/>
            <person name="Kema G.H.J."/>
            <person name="Lawrence C."/>
            <person name="Scott J.A."/>
            <person name="Spatafora J.W."/>
            <person name="Turgeon B.G."/>
            <person name="de Wit P.J.G.M."/>
            <person name="Zhong S."/>
            <person name="Goodwin S.B."/>
            <person name="Grigoriev I.V."/>
        </authorList>
    </citation>
    <scope>NUCLEOTIDE SEQUENCE [LARGE SCALE GENOMIC DNA]</scope>
    <source>
        <strain evidence="3">ND90Pr / ATCC 201652</strain>
    </source>
</reference>
<gene>
    <name evidence="2" type="ORF">COCSADRAFT_269584</name>
</gene>
<protein>
    <submittedName>
        <fullName evidence="2">Uncharacterized protein</fullName>
    </submittedName>
</protein>